<evidence type="ECO:0000256" key="6">
    <source>
        <dbReference type="ARBA" id="ARBA00022737"/>
    </source>
</evidence>
<evidence type="ECO:0000256" key="5">
    <source>
        <dbReference type="ARBA" id="ARBA00022723"/>
    </source>
</evidence>
<evidence type="ECO:0000256" key="3">
    <source>
        <dbReference type="ARBA" id="ARBA00022475"/>
    </source>
</evidence>
<evidence type="ECO:0000313" key="20">
    <source>
        <dbReference type="Proteomes" id="UP001306508"/>
    </source>
</evidence>
<dbReference type="AlphaFoldDB" id="A0AAN7VZG5"/>
<dbReference type="PANTHER" id="PTHR24396">
    <property type="entry name" value="ZINC FINGER PROTEIN"/>
    <property type="match status" value="1"/>
</dbReference>
<evidence type="ECO:0000256" key="13">
    <source>
        <dbReference type="ARBA" id="ARBA00038616"/>
    </source>
</evidence>
<dbReference type="InterPro" id="IPR051643">
    <property type="entry name" value="Transcr_Reg_ZincFinger"/>
</dbReference>
<accession>A0AAN7VZG5</accession>
<keyword evidence="8" id="KW-0862">Zinc</keyword>
<keyword evidence="4" id="KW-0819">tRNA processing</keyword>
<evidence type="ECO:0000256" key="2">
    <source>
        <dbReference type="ARBA" id="ARBA00004413"/>
    </source>
</evidence>
<organism evidence="19 20">
    <name type="scientific">Arxiozyma heterogenica</name>
    <dbReference type="NCBI Taxonomy" id="278026"/>
    <lineage>
        <taxon>Eukaryota</taxon>
        <taxon>Fungi</taxon>
        <taxon>Dikarya</taxon>
        <taxon>Ascomycota</taxon>
        <taxon>Saccharomycotina</taxon>
        <taxon>Saccharomycetes</taxon>
        <taxon>Saccharomycetales</taxon>
        <taxon>Saccharomycetaceae</taxon>
        <taxon>Arxiozyma</taxon>
    </lineage>
</organism>
<dbReference type="FunFam" id="3.30.160.60:FF:002194">
    <property type="entry name" value="STP1p Transcription factor"/>
    <property type="match status" value="1"/>
</dbReference>
<sequence length="449" mass="50998">MFKLEYENDQGEDDEPYYYNKDNWRLSNLSTTPTYQKGSVLHTTSRYYNGTYEFQLDLNKDKKHNNNNDSTTGSSSINSTSNGGPFICHYCDAKFRIRGYLTRHIKKHAIEKAYRCPFYKEDSPKELRCHNSGGFSRRDTYKTHLKTRHLLYPNGVKPNERNRSHGHCAQCGEYCASAKNWVESHIETGQCKGLPQNYLRVVRHERSKNGKLKMIKTSNGHSRFITTAQSLVDPNILSNKEALEAMAIVAHKANKDNILSKYGNDKIIMDVKDFSSDSEDEQIAFSQFETTKSTDNINNDIRIIDDKKNDNFNTTLSDPFFSTFIPNKNSTSSDKSNPIDKLLEPFDEIHKQIPLDMSIFEFDHFTNVAKTKAATMTATTTTTTATTNTDNYIDNTSTYLISKLSNGSQSSQSNTPSPMTILQQDLLLGGITDGNSINDTENIYSLLQN</sequence>
<dbReference type="GO" id="GO:0045944">
    <property type="term" value="P:positive regulation of transcription by RNA polymerase II"/>
    <property type="evidence" value="ECO:0007669"/>
    <property type="project" value="UniProtKB-ARBA"/>
</dbReference>
<name>A0AAN7VZG5_9SACH</name>
<evidence type="ECO:0000256" key="4">
    <source>
        <dbReference type="ARBA" id="ARBA00022694"/>
    </source>
</evidence>
<keyword evidence="20" id="KW-1185">Reference proteome</keyword>
<proteinExistence type="predicted"/>
<keyword evidence="7 16" id="KW-0863">Zinc-finger</keyword>
<keyword evidence="6" id="KW-0677">Repeat</keyword>
<dbReference type="GO" id="GO:0005886">
    <property type="term" value="C:plasma membrane"/>
    <property type="evidence" value="ECO:0007669"/>
    <property type="project" value="UniProtKB-SubCell"/>
</dbReference>
<dbReference type="GO" id="GO:0000981">
    <property type="term" value="F:DNA-binding transcription factor activity, RNA polymerase II-specific"/>
    <property type="evidence" value="ECO:0007669"/>
    <property type="project" value="TreeGrafter"/>
</dbReference>
<evidence type="ECO:0000259" key="18">
    <source>
        <dbReference type="PROSITE" id="PS50157"/>
    </source>
</evidence>
<keyword evidence="10" id="KW-0472">Membrane</keyword>
<comment type="caution">
    <text evidence="19">The sequence shown here is derived from an EMBL/GenBank/DDBJ whole genome shotgun (WGS) entry which is preliminary data.</text>
</comment>
<keyword evidence="11" id="KW-0865">Zymogen</keyword>
<comment type="subcellular location">
    <subcellularLocation>
        <location evidence="2">Cell membrane</location>
        <topology evidence="2">Peripheral membrane protein</topology>
        <orientation evidence="2">Cytoplasmic side</orientation>
    </subcellularLocation>
    <subcellularLocation>
        <location evidence="1">Nucleus</location>
    </subcellularLocation>
</comment>
<dbReference type="PROSITE" id="PS00028">
    <property type="entry name" value="ZINC_FINGER_C2H2_1"/>
    <property type="match status" value="1"/>
</dbReference>
<keyword evidence="9" id="KW-0238">DNA-binding</keyword>
<dbReference type="GO" id="GO:0000978">
    <property type="term" value="F:RNA polymerase II cis-regulatory region sequence-specific DNA binding"/>
    <property type="evidence" value="ECO:0007669"/>
    <property type="project" value="TreeGrafter"/>
</dbReference>
<evidence type="ECO:0000256" key="7">
    <source>
        <dbReference type="ARBA" id="ARBA00022771"/>
    </source>
</evidence>
<reference evidence="20" key="1">
    <citation type="submission" date="2023-07" db="EMBL/GenBank/DDBJ databases">
        <title>A draft genome of Kazachstania heterogenica Y-27499.</title>
        <authorList>
            <person name="Donic C."/>
            <person name="Kralova J.S."/>
            <person name="Fidel L."/>
            <person name="Ben-Dor S."/>
            <person name="Jung S."/>
        </authorList>
    </citation>
    <scope>NUCLEOTIDE SEQUENCE [LARGE SCALE GENOMIC DNA]</scope>
    <source>
        <strain evidence="20">Y27499</strain>
    </source>
</reference>
<dbReference type="SMART" id="SM00355">
    <property type="entry name" value="ZnF_C2H2"/>
    <property type="match status" value="2"/>
</dbReference>
<evidence type="ECO:0000313" key="19">
    <source>
        <dbReference type="EMBL" id="KAK5774214.1"/>
    </source>
</evidence>
<evidence type="ECO:0000256" key="8">
    <source>
        <dbReference type="ARBA" id="ARBA00022833"/>
    </source>
</evidence>
<dbReference type="InterPro" id="IPR036236">
    <property type="entry name" value="Znf_C2H2_sf"/>
</dbReference>
<dbReference type="PROSITE" id="PS50157">
    <property type="entry name" value="ZINC_FINGER_C2H2_2"/>
    <property type="match status" value="1"/>
</dbReference>
<evidence type="ECO:0000256" key="9">
    <source>
        <dbReference type="ARBA" id="ARBA00023125"/>
    </source>
</evidence>
<evidence type="ECO:0000256" key="16">
    <source>
        <dbReference type="PROSITE-ProRule" id="PRU00042"/>
    </source>
</evidence>
<evidence type="ECO:0000256" key="12">
    <source>
        <dbReference type="ARBA" id="ARBA00023242"/>
    </source>
</evidence>
<evidence type="ECO:0000256" key="10">
    <source>
        <dbReference type="ARBA" id="ARBA00023136"/>
    </source>
</evidence>
<dbReference type="PANTHER" id="PTHR24396:SF19">
    <property type="entry name" value="FI01119P"/>
    <property type="match status" value="1"/>
</dbReference>
<dbReference type="GO" id="GO:0005634">
    <property type="term" value="C:nucleus"/>
    <property type="evidence" value="ECO:0007669"/>
    <property type="project" value="UniProtKB-SubCell"/>
</dbReference>
<protein>
    <recommendedName>
        <fullName evidence="15">Transcription factor STP1</fullName>
    </recommendedName>
</protein>
<feature type="compositionally biased region" description="Low complexity" evidence="17">
    <location>
        <begin position="67"/>
        <end position="78"/>
    </location>
</feature>
<keyword evidence="5" id="KW-0479">Metal-binding</keyword>
<keyword evidence="12" id="KW-0539">Nucleus</keyword>
<dbReference type="Gene3D" id="3.30.160.60">
    <property type="entry name" value="Classic Zinc Finger"/>
    <property type="match status" value="1"/>
</dbReference>
<evidence type="ECO:0000256" key="15">
    <source>
        <dbReference type="ARBA" id="ARBA00073838"/>
    </source>
</evidence>
<comment type="subunit">
    <text evidence="13">Interacts (via Region II) with SSY5; protease component of the SPS-sensor.</text>
</comment>
<feature type="domain" description="C2H2-type" evidence="18">
    <location>
        <begin position="86"/>
        <end position="113"/>
    </location>
</feature>
<dbReference type="SUPFAM" id="SSF57667">
    <property type="entry name" value="beta-beta-alpha zinc fingers"/>
    <property type="match status" value="1"/>
</dbReference>
<evidence type="ECO:0000256" key="14">
    <source>
        <dbReference type="ARBA" id="ARBA00057128"/>
    </source>
</evidence>
<dbReference type="EMBL" id="JAWIZZ010000055">
    <property type="protein sequence ID" value="KAK5774214.1"/>
    <property type="molecule type" value="Genomic_DNA"/>
</dbReference>
<evidence type="ECO:0000256" key="17">
    <source>
        <dbReference type="SAM" id="MobiDB-lite"/>
    </source>
</evidence>
<evidence type="ECO:0000256" key="11">
    <source>
        <dbReference type="ARBA" id="ARBA00023145"/>
    </source>
</evidence>
<feature type="region of interest" description="Disordered" evidence="17">
    <location>
        <begin position="59"/>
        <end position="78"/>
    </location>
</feature>
<dbReference type="GO" id="GO:0008270">
    <property type="term" value="F:zinc ion binding"/>
    <property type="evidence" value="ECO:0007669"/>
    <property type="project" value="UniProtKB-KW"/>
</dbReference>
<dbReference type="InterPro" id="IPR013087">
    <property type="entry name" value="Znf_C2H2_type"/>
</dbReference>
<comment type="function">
    <text evidence="14">Transcription factor involved in the regulation of gene expression in response to extracellular amino acid levels. Synthesized as latent cytoplasmic precursor, which, upon a signal initiated by the plasma membrane SPS (SSY1-PTR3-SSY5) amino acid sensor system, becomes proteolytically activated and relocates to the nucleus, where it induces the expression of SPS-sensor-regulated genes, including the amino-acid permeases AGP1, BAP2, BAP3 and GNP1. Binding to promoters is facilitated by DAL81. Involved in the repression of genes subject to nitrogen catabolite repression and genes involved in stress response. Negatively regulated by inner nuclear membrane proteins ASI1, ASI2 and ASI3, which prevent unprocessed precursor forms that escape cytoplasmic anchoring from inducing SPS-sensor-regulated genes. May be involved in pre-tRNA splicing.</text>
</comment>
<evidence type="ECO:0000256" key="1">
    <source>
        <dbReference type="ARBA" id="ARBA00004123"/>
    </source>
</evidence>
<dbReference type="Proteomes" id="UP001306508">
    <property type="component" value="Unassembled WGS sequence"/>
</dbReference>
<dbReference type="GO" id="GO:0008033">
    <property type="term" value="P:tRNA processing"/>
    <property type="evidence" value="ECO:0007669"/>
    <property type="project" value="UniProtKB-KW"/>
</dbReference>
<gene>
    <name evidence="19" type="ORF">RI543_004503</name>
</gene>
<keyword evidence="3" id="KW-1003">Cell membrane</keyword>